<proteinExistence type="predicted"/>
<reference evidence="1" key="1">
    <citation type="submission" date="2020-03" db="EMBL/GenBank/DDBJ databases">
        <title>The deep terrestrial virosphere.</title>
        <authorList>
            <person name="Holmfeldt K."/>
            <person name="Nilsson E."/>
            <person name="Simone D."/>
            <person name="Lopez-Fernandez M."/>
            <person name="Wu X."/>
            <person name="de Brujin I."/>
            <person name="Lundin D."/>
            <person name="Andersson A."/>
            <person name="Bertilsson S."/>
            <person name="Dopson M."/>
        </authorList>
    </citation>
    <scope>NUCLEOTIDE SEQUENCE</scope>
    <source>
        <strain evidence="1">TM448A02025</strain>
        <strain evidence="2">TM448B01025</strain>
    </source>
</reference>
<dbReference type="EMBL" id="MT144246">
    <property type="protein sequence ID" value="QJA51223.1"/>
    <property type="molecule type" value="Genomic_DNA"/>
</dbReference>
<protein>
    <submittedName>
        <fullName evidence="1">Uncharacterized protein</fullName>
    </submittedName>
</protein>
<evidence type="ECO:0000313" key="1">
    <source>
        <dbReference type="EMBL" id="QJA51223.1"/>
    </source>
</evidence>
<name>A0A6H1ZTG8_9ZZZZ</name>
<sequence>MQVNFEALIKKMEQKSLVSLDKECRLTLQFQADDDIIDKINRLHKPDELVNITISKVEE</sequence>
<dbReference type="AlphaFoldDB" id="A0A6H1ZTG8"/>
<dbReference type="EMBL" id="MT144688">
    <property type="protein sequence ID" value="QJH97474.1"/>
    <property type="molecule type" value="Genomic_DNA"/>
</dbReference>
<organism evidence="1">
    <name type="scientific">viral metagenome</name>
    <dbReference type="NCBI Taxonomy" id="1070528"/>
    <lineage>
        <taxon>unclassified sequences</taxon>
        <taxon>metagenomes</taxon>
        <taxon>organismal metagenomes</taxon>
    </lineage>
</organism>
<evidence type="ECO:0000313" key="2">
    <source>
        <dbReference type="EMBL" id="QJH97474.1"/>
    </source>
</evidence>
<accession>A0A6H1ZTG8</accession>
<gene>
    <name evidence="1" type="ORF">TM448A02025_0010</name>
    <name evidence="2" type="ORF">TM448B01025_0008</name>
</gene>